<keyword evidence="3" id="KW-1185">Reference proteome</keyword>
<reference evidence="1" key="1">
    <citation type="submission" date="2021-02" db="EMBL/GenBank/DDBJ databases">
        <authorList>
            <person name="Nowell W R."/>
        </authorList>
    </citation>
    <scope>NUCLEOTIDE SEQUENCE</scope>
</reference>
<protein>
    <submittedName>
        <fullName evidence="1">Uncharacterized protein</fullName>
    </submittedName>
</protein>
<sequence>MFDTVGVCESSEGTIPTKIALEKFDKLLKSLYDGIHLLLFCIRIGRLTQTTKINYKLFVNELCDNKVPCILLITHCESEDQMGLWWDKNKNIVKKQLKYDVRDGISVTTKKSGKHACLEEYELSRINLLKAISEYALPKPWDPNTMIRNFYGFCKKVWCHASSHVSTHDPFQQYLEEPRTEEVIKRRNPPVQRAPPIRTTSETATYIGAQENTFQRHFCKPNIVILVDAYTCSKECFLVGLFENIINELNTEYPGLRSSSSIQSMNSVMELFDLNSTQVFDLDTGNVGAVTYIGIYYKEIHNNEECTEAIQMMRKFVETFTDRFGSGKKLVITTNPYSSSSDLLKDYNDSLVSPNVDILRLDFGATSFNGQHSNMDESNVNEMYTVLKSYVISLLKP</sequence>
<dbReference type="AlphaFoldDB" id="A0A815V2P0"/>
<dbReference type="Gene3D" id="3.40.50.300">
    <property type="entry name" value="P-loop containing nucleotide triphosphate hydrolases"/>
    <property type="match status" value="1"/>
</dbReference>
<evidence type="ECO:0000313" key="3">
    <source>
        <dbReference type="Proteomes" id="UP000663829"/>
    </source>
</evidence>
<dbReference type="OrthoDB" id="8954335at2759"/>
<organism evidence="1 3">
    <name type="scientific">Didymodactylos carnosus</name>
    <dbReference type="NCBI Taxonomy" id="1234261"/>
    <lineage>
        <taxon>Eukaryota</taxon>
        <taxon>Metazoa</taxon>
        <taxon>Spiralia</taxon>
        <taxon>Gnathifera</taxon>
        <taxon>Rotifera</taxon>
        <taxon>Eurotatoria</taxon>
        <taxon>Bdelloidea</taxon>
        <taxon>Philodinida</taxon>
        <taxon>Philodinidae</taxon>
        <taxon>Didymodactylos</taxon>
    </lineage>
</organism>
<name>A0A815V2P0_9BILA</name>
<dbReference type="Proteomes" id="UP000681722">
    <property type="component" value="Unassembled WGS sequence"/>
</dbReference>
<proteinExistence type="predicted"/>
<comment type="caution">
    <text evidence="1">The sequence shown here is derived from an EMBL/GenBank/DDBJ whole genome shotgun (WGS) entry which is preliminary data.</text>
</comment>
<dbReference type="Proteomes" id="UP000663829">
    <property type="component" value="Unassembled WGS sequence"/>
</dbReference>
<evidence type="ECO:0000313" key="1">
    <source>
        <dbReference type="EMBL" id="CAF1530538.1"/>
    </source>
</evidence>
<accession>A0A815V2P0</accession>
<dbReference type="EMBL" id="CAJNOQ010024735">
    <property type="protein sequence ID" value="CAF1530538.1"/>
    <property type="molecule type" value="Genomic_DNA"/>
</dbReference>
<dbReference type="InterPro" id="IPR027417">
    <property type="entry name" value="P-loop_NTPase"/>
</dbReference>
<dbReference type="EMBL" id="CAJOBC010090315">
    <property type="protein sequence ID" value="CAF4389745.1"/>
    <property type="molecule type" value="Genomic_DNA"/>
</dbReference>
<gene>
    <name evidence="1" type="ORF">GPM918_LOCUS38025</name>
    <name evidence="2" type="ORF">SRO942_LOCUS38816</name>
</gene>
<evidence type="ECO:0000313" key="2">
    <source>
        <dbReference type="EMBL" id="CAF4389745.1"/>
    </source>
</evidence>
<dbReference type="SUPFAM" id="SSF52540">
    <property type="entry name" value="P-loop containing nucleoside triphosphate hydrolases"/>
    <property type="match status" value="1"/>
</dbReference>